<dbReference type="AlphaFoldDB" id="A0AAU9N5F0"/>
<accession>A0AAU9N5F0</accession>
<keyword evidence="3" id="KW-1185">Reference proteome</keyword>
<name>A0AAU9N5F0_9ASTR</name>
<protein>
    <submittedName>
        <fullName evidence="2">Uncharacterized protein</fullName>
    </submittedName>
</protein>
<organism evidence="2 3">
    <name type="scientific">Lactuca virosa</name>
    <dbReference type="NCBI Taxonomy" id="75947"/>
    <lineage>
        <taxon>Eukaryota</taxon>
        <taxon>Viridiplantae</taxon>
        <taxon>Streptophyta</taxon>
        <taxon>Embryophyta</taxon>
        <taxon>Tracheophyta</taxon>
        <taxon>Spermatophyta</taxon>
        <taxon>Magnoliopsida</taxon>
        <taxon>eudicotyledons</taxon>
        <taxon>Gunneridae</taxon>
        <taxon>Pentapetalae</taxon>
        <taxon>asterids</taxon>
        <taxon>campanulids</taxon>
        <taxon>Asterales</taxon>
        <taxon>Asteraceae</taxon>
        <taxon>Cichorioideae</taxon>
        <taxon>Cichorieae</taxon>
        <taxon>Lactucinae</taxon>
        <taxon>Lactuca</taxon>
    </lineage>
</organism>
<evidence type="ECO:0000313" key="2">
    <source>
        <dbReference type="EMBL" id="CAH1434002.1"/>
    </source>
</evidence>
<proteinExistence type="predicted"/>
<comment type="caution">
    <text evidence="2">The sequence shown here is derived from an EMBL/GenBank/DDBJ whole genome shotgun (WGS) entry which is preliminary data.</text>
</comment>
<gene>
    <name evidence="2" type="ORF">LVIROSA_LOCUS20556</name>
</gene>
<reference evidence="2 3" key="1">
    <citation type="submission" date="2022-01" db="EMBL/GenBank/DDBJ databases">
        <authorList>
            <person name="Xiong W."/>
            <person name="Schranz E."/>
        </authorList>
    </citation>
    <scope>NUCLEOTIDE SEQUENCE [LARGE SCALE GENOMIC DNA]</scope>
</reference>
<feature type="compositionally biased region" description="Acidic residues" evidence="1">
    <location>
        <begin position="91"/>
        <end position="107"/>
    </location>
</feature>
<dbReference type="Proteomes" id="UP001157418">
    <property type="component" value="Unassembled WGS sequence"/>
</dbReference>
<evidence type="ECO:0000313" key="3">
    <source>
        <dbReference type="Proteomes" id="UP001157418"/>
    </source>
</evidence>
<dbReference type="EMBL" id="CAKMRJ010003334">
    <property type="protein sequence ID" value="CAH1434002.1"/>
    <property type="molecule type" value="Genomic_DNA"/>
</dbReference>
<evidence type="ECO:0000256" key="1">
    <source>
        <dbReference type="SAM" id="MobiDB-lite"/>
    </source>
</evidence>
<sequence>MAEDDTLVIEVQYNGNFFPRPFMYLDPDKKEIRMCKYVYYCPDGQTLCQGLATLQNDCDYHEFLEYLHEKKKVTVYVDHIHEPLFDWIEMEEPELEDDTNSNEDEVDVIDKEG</sequence>
<feature type="region of interest" description="Disordered" evidence="1">
    <location>
        <begin position="91"/>
        <end position="113"/>
    </location>
</feature>